<feature type="domain" description="Plastocyanin-like" evidence="10">
    <location>
        <begin position="463"/>
        <end position="597"/>
    </location>
</feature>
<evidence type="ECO:0000256" key="2">
    <source>
        <dbReference type="ARBA" id="ARBA00011245"/>
    </source>
</evidence>
<dbReference type="EC" id="1.16.3.4" evidence="5"/>
<evidence type="ECO:0000256" key="7">
    <source>
        <dbReference type="ARBA" id="ARBA00042896"/>
    </source>
</evidence>
<keyword evidence="4" id="KW-0560">Oxidoreductase</keyword>
<feature type="domain" description="Plastocyanin-like" evidence="11">
    <location>
        <begin position="150"/>
        <end position="217"/>
    </location>
</feature>
<dbReference type="PROSITE" id="PS51318">
    <property type="entry name" value="TAT"/>
    <property type="match status" value="1"/>
</dbReference>
<dbReference type="SUPFAM" id="SSF49503">
    <property type="entry name" value="Cupredoxins"/>
    <property type="match status" value="3"/>
</dbReference>
<gene>
    <name evidence="12" type="ORF">F8568_045080</name>
</gene>
<evidence type="ECO:0000256" key="9">
    <source>
        <dbReference type="ARBA" id="ARBA00048092"/>
    </source>
</evidence>
<evidence type="ECO:0000313" key="12">
    <source>
        <dbReference type="EMBL" id="MWA07383.1"/>
    </source>
</evidence>
<keyword evidence="3" id="KW-0479">Metal-binding</keyword>
<dbReference type="GO" id="GO:0016491">
    <property type="term" value="F:oxidoreductase activity"/>
    <property type="evidence" value="ECO:0007669"/>
    <property type="project" value="UniProtKB-KW"/>
</dbReference>
<evidence type="ECO:0000256" key="4">
    <source>
        <dbReference type="ARBA" id="ARBA00023002"/>
    </source>
</evidence>
<dbReference type="InterPro" id="IPR006311">
    <property type="entry name" value="TAT_signal"/>
</dbReference>
<dbReference type="InterPro" id="IPR002355">
    <property type="entry name" value="Cu_oxidase_Cu_BS"/>
</dbReference>
<dbReference type="Proteomes" id="UP000462055">
    <property type="component" value="Unassembled WGS sequence"/>
</dbReference>
<evidence type="ECO:0000259" key="11">
    <source>
        <dbReference type="Pfam" id="PF07732"/>
    </source>
</evidence>
<evidence type="ECO:0000256" key="5">
    <source>
        <dbReference type="ARBA" id="ARBA00038978"/>
    </source>
</evidence>
<comment type="caution">
    <text evidence="12">The sequence shown here is derived from an EMBL/GenBank/DDBJ whole genome shotgun (WGS) entry which is preliminary data.</text>
</comment>
<comment type="subunit">
    <text evidence="2">Monomer.</text>
</comment>
<organism evidence="12 13">
    <name type="scientific">Actinomadura physcomitrii</name>
    <dbReference type="NCBI Taxonomy" id="2650748"/>
    <lineage>
        <taxon>Bacteria</taxon>
        <taxon>Bacillati</taxon>
        <taxon>Actinomycetota</taxon>
        <taxon>Actinomycetes</taxon>
        <taxon>Streptosporangiales</taxon>
        <taxon>Thermomonosporaceae</taxon>
        <taxon>Actinomadura</taxon>
    </lineage>
</organism>
<dbReference type="RefSeq" id="WP_151600296.1">
    <property type="nucleotide sequence ID" value="NZ_WBMS02000072.1"/>
</dbReference>
<reference evidence="12" key="1">
    <citation type="submission" date="2019-12" db="EMBL/GenBank/DDBJ databases">
        <title>Actinomadura physcomitrii sp. nov., a novel actinomycete isolated from moss [Physcomitrium sphaericum (Ludw) Fuernr].</title>
        <authorList>
            <person name="Zhuang X."/>
        </authorList>
    </citation>
    <scope>NUCLEOTIDE SEQUENCE [LARGE SCALE GENOMIC DNA]</scope>
    <source>
        <strain evidence="12">LD22</strain>
    </source>
</reference>
<evidence type="ECO:0000256" key="8">
    <source>
        <dbReference type="ARBA" id="ARBA00043090"/>
    </source>
</evidence>
<comment type="catalytic activity">
    <reaction evidence="9">
        <text>4 Cu(+) + O2 + 4 H(+) = 4 Cu(2+) + 2 H2O</text>
        <dbReference type="Rhea" id="RHEA:30083"/>
        <dbReference type="ChEBI" id="CHEBI:15377"/>
        <dbReference type="ChEBI" id="CHEBI:15378"/>
        <dbReference type="ChEBI" id="CHEBI:15379"/>
        <dbReference type="ChEBI" id="CHEBI:29036"/>
        <dbReference type="ChEBI" id="CHEBI:49552"/>
        <dbReference type="EC" id="1.16.3.4"/>
    </reaction>
    <physiologicalReaction direction="left-to-right" evidence="9">
        <dbReference type="Rhea" id="RHEA:30084"/>
    </physiologicalReaction>
</comment>
<dbReference type="GO" id="GO:0005507">
    <property type="term" value="F:copper ion binding"/>
    <property type="evidence" value="ECO:0007669"/>
    <property type="project" value="InterPro"/>
</dbReference>
<proteinExistence type="inferred from homology"/>
<dbReference type="InterPro" id="IPR008972">
    <property type="entry name" value="Cupredoxin"/>
</dbReference>
<feature type="domain" description="Plastocyanin-like" evidence="11">
    <location>
        <begin position="78"/>
        <end position="113"/>
    </location>
</feature>
<dbReference type="InterPro" id="IPR045087">
    <property type="entry name" value="Cu-oxidase_fam"/>
</dbReference>
<dbReference type="InterPro" id="IPR011707">
    <property type="entry name" value="Cu-oxidase-like_N"/>
</dbReference>
<dbReference type="InterPro" id="IPR011706">
    <property type="entry name" value="Cu-oxidase_C"/>
</dbReference>
<sequence length="622" mass="67057">MPSRRQFIAGSAAGIGVAVTVQANLSAFAAASRVFRGAPADLAKFADPLPIPAVLKPDTALTLRQRAGTVKLHSQLPDTPVWGYEGAFPGPVIDVRRGQRVKVSWQNRIQGKFPVTAVEVPFTGLDSILSPGRGGAEPLADVADLAPWVVTHLHGGEISGDSDGWPKNGISYGQAQAAEYPNAQRAATLWYHDHAMDITAYNVFAGLSGLYLLRDSEESALGLPSGAYEIPLIIADRNLDTDADDTFNGRLLHKVGYYDTNGRRVSLPFAGPYNLVNGKIWPYLDVEPRWYRFRVLNGANGRTYTLELRKENADGTSTPVPGAFVQIGTEQGLLGAPAKLDRLTLSPAERADILIDFAAFKGARLRLSNTDTATSPLGPEVMQFRVGGAAVTDPFTPPAALSPSFTRLTAANVPSGHTERYVATATHDGTSGGHPEMWELAETPAGYVPQKGDRIVTIVKDGKSTTYRKAASTFDEAVTFHVSLDGWEVWNFIDLAGPNHPMHIHLVSFQALSRDAYTVAVTSDAANDIYTYTATYSAPKGLGPDEQGWKDTIRMDEHEHVAVAGRFHGGTGNYVYHCHILEHEDHGMMRPFVVAPKTVQTAMSAGMRAAARPASPLGHHHG</sequence>
<evidence type="ECO:0000256" key="3">
    <source>
        <dbReference type="ARBA" id="ARBA00022723"/>
    </source>
</evidence>
<dbReference type="PANTHER" id="PTHR48267">
    <property type="entry name" value="CUPREDOXIN SUPERFAMILY PROTEIN"/>
    <property type="match status" value="1"/>
</dbReference>
<dbReference type="Pfam" id="PF07731">
    <property type="entry name" value="Cu-oxidase_2"/>
    <property type="match status" value="1"/>
</dbReference>
<protein>
    <recommendedName>
        <fullName evidence="6">Multicopper oxidase CueO</fullName>
        <ecNumber evidence="5">1.16.3.4</ecNumber>
    </recommendedName>
    <alternativeName>
        <fullName evidence="7">Copper efflux oxidase</fullName>
    </alternativeName>
    <alternativeName>
        <fullName evidence="8">Cuprous oxidase</fullName>
    </alternativeName>
</protein>
<dbReference type="Pfam" id="PF07732">
    <property type="entry name" value="Cu-oxidase_3"/>
    <property type="match status" value="2"/>
</dbReference>
<dbReference type="Gene3D" id="2.60.40.420">
    <property type="entry name" value="Cupredoxins - blue copper proteins"/>
    <property type="match status" value="3"/>
</dbReference>
<accession>A0A6I4MNT4</accession>
<dbReference type="CDD" id="cd13844">
    <property type="entry name" value="CuRO_1_BOD_CotA_like"/>
    <property type="match status" value="1"/>
</dbReference>
<evidence type="ECO:0000256" key="1">
    <source>
        <dbReference type="ARBA" id="ARBA00010609"/>
    </source>
</evidence>
<evidence type="ECO:0000256" key="6">
    <source>
        <dbReference type="ARBA" id="ARBA00041027"/>
    </source>
</evidence>
<dbReference type="AlphaFoldDB" id="A0A6I4MNT4"/>
<dbReference type="PROSITE" id="PS00080">
    <property type="entry name" value="MULTICOPPER_OXIDASE2"/>
    <property type="match status" value="1"/>
</dbReference>
<dbReference type="PANTHER" id="PTHR48267:SF1">
    <property type="entry name" value="BILIRUBIN OXIDASE"/>
    <property type="match status" value="1"/>
</dbReference>
<dbReference type="EMBL" id="WBMS02000072">
    <property type="protein sequence ID" value="MWA07383.1"/>
    <property type="molecule type" value="Genomic_DNA"/>
</dbReference>
<evidence type="ECO:0000259" key="10">
    <source>
        <dbReference type="Pfam" id="PF07731"/>
    </source>
</evidence>
<name>A0A6I4MNT4_9ACTN</name>
<evidence type="ECO:0000313" key="13">
    <source>
        <dbReference type="Proteomes" id="UP000462055"/>
    </source>
</evidence>
<comment type="similarity">
    <text evidence="1">Belongs to the multicopper oxidase family.</text>
</comment>
<keyword evidence="13" id="KW-1185">Reference proteome</keyword>